<protein>
    <recommendedName>
        <fullName evidence="12">CCA-adding enzyme</fullName>
        <ecNumber evidence="12">2.7.7.72</ecNumber>
    </recommendedName>
    <alternativeName>
        <fullName evidence="12">CCA tRNA nucleotidyltransferase</fullName>
    </alternativeName>
    <alternativeName>
        <fullName evidence="12">tRNA CCA-pyrophosphorylase</fullName>
    </alternativeName>
    <alternativeName>
        <fullName evidence="12">tRNA adenylyl-/cytidylyl- transferase</fullName>
    </alternativeName>
    <alternativeName>
        <fullName evidence="12">tRNA nucleotidyltransferase</fullName>
    </alternativeName>
    <alternativeName>
        <fullName evidence="12">tRNA-NT</fullName>
    </alternativeName>
</protein>
<feature type="binding site" evidence="12">
    <location>
        <position position="60"/>
    </location>
    <ligand>
        <name>ATP</name>
        <dbReference type="ChEBI" id="CHEBI:30616"/>
    </ligand>
</feature>
<feature type="binding site" evidence="12">
    <location>
        <position position="60"/>
    </location>
    <ligand>
        <name>CTP</name>
        <dbReference type="ChEBI" id="CHEBI:37563"/>
    </ligand>
</feature>
<feature type="domain" description="tRNA nucleotidyltransferase substrate binding" evidence="14">
    <location>
        <begin position="162"/>
        <end position="282"/>
    </location>
</feature>
<dbReference type="GO" id="GO:0070733">
    <property type="term" value="F:AMPylase activity"/>
    <property type="evidence" value="ECO:0007669"/>
    <property type="project" value="UniProtKB-EC"/>
</dbReference>
<evidence type="ECO:0000256" key="9">
    <source>
        <dbReference type="ARBA" id="ARBA00022884"/>
    </source>
</evidence>
<feature type="binding site" evidence="12">
    <location>
        <position position="168"/>
    </location>
    <ligand>
        <name>CTP</name>
        <dbReference type="ChEBI" id="CHEBI:37563"/>
    </ligand>
</feature>
<keyword evidence="8 12" id="KW-0460">Magnesium</keyword>
<comment type="catalytic activity">
    <reaction evidence="12">
        <text>a tRNA precursor + 2 CTP + ATP = a tRNA with a 3' CCA end + 3 diphosphate</text>
        <dbReference type="Rhea" id="RHEA:14433"/>
        <dbReference type="Rhea" id="RHEA-COMP:10465"/>
        <dbReference type="Rhea" id="RHEA-COMP:10468"/>
        <dbReference type="ChEBI" id="CHEBI:30616"/>
        <dbReference type="ChEBI" id="CHEBI:33019"/>
        <dbReference type="ChEBI" id="CHEBI:37563"/>
        <dbReference type="ChEBI" id="CHEBI:74896"/>
        <dbReference type="ChEBI" id="CHEBI:83071"/>
        <dbReference type="EC" id="2.7.7.72"/>
    </reaction>
</comment>
<comment type="catalytic activity">
    <reaction evidence="11">
        <text>L-tyrosyl-[protein] + ATP = O-(5'-adenylyl)-L-tyrosyl-[protein] + diphosphate</text>
        <dbReference type="Rhea" id="RHEA:54288"/>
        <dbReference type="Rhea" id="RHEA-COMP:10136"/>
        <dbReference type="Rhea" id="RHEA-COMP:13846"/>
        <dbReference type="ChEBI" id="CHEBI:30616"/>
        <dbReference type="ChEBI" id="CHEBI:33019"/>
        <dbReference type="ChEBI" id="CHEBI:46858"/>
        <dbReference type="ChEBI" id="CHEBI:83624"/>
        <dbReference type="EC" id="2.7.7.108"/>
    </reaction>
</comment>
<dbReference type="SUPFAM" id="SSF55003">
    <property type="entry name" value="PAP/Archaeal CCA-adding enzyme, C-terminal domain"/>
    <property type="match status" value="1"/>
</dbReference>
<evidence type="ECO:0000259" key="13">
    <source>
        <dbReference type="Pfam" id="PF01909"/>
    </source>
</evidence>
<feature type="binding site" evidence="12">
    <location>
        <position position="69"/>
    </location>
    <ligand>
        <name>Mg(2+)</name>
        <dbReference type="ChEBI" id="CHEBI:18420"/>
    </ligand>
</feature>
<dbReference type="InterPro" id="IPR015329">
    <property type="entry name" value="tRNA_NucTransf2"/>
</dbReference>
<reference evidence="16" key="1">
    <citation type="journal article" date="2020" name="ISME J.">
        <title>Gammaproteobacteria mediating utilization of methyl-, sulfur- and petroleum organic compounds in deep ocean hydrothermal plumes.</title>
        <authorList>
            <person name="Zhou Z."/>
            <person name="Liu Y."/>
            <person name="Pan J."/>
            <person name="Cron B.R."/>
            <person name="Toner B.M."/>
            <person name="Anantharaman K."/>
            <person name="Breier J.A."/>
            <person name="Dick G.J."/>
            <person name="Li M."/>
        </authorList>
    </citation>
    <scope>NUCLEOTIDE SEQUENCE</scope>
    <source>
        <strain evidence="16">SZUA-1534</strain>
    </source>
</reference>
<dbReference type="PIRSF" id="PIRSF005335">
    <property type="entry name" value="CCA_arch"/>
    <property type="match status" value="1"/>
</dbReference>
<proteinExistence type="inferred from homology"/>
<evidence type="ECO:0000313" key="17">
    <source>
        <dbReference type="Proteomes" id="UP000623215"/>
    </source>
</evidence>
<dbReference type="InterPro" id="IPR002934">
    <property type="entry name" value="Polymerase_NTP_transf_dom"/>
</dbReference>
<comment type="caution">
    <text evidence="16">The sequence shown here is derived from an EMBL/GenBank/DDBJ whole genome shotgun (WGS) entry which is preliminary data.</text>
</comment>
<dbReference type="InterPro" id="IPR006116">
    <property type="entry name" value="NT_2-5OAS_ClassI-CCAase"/>
</dbReference>
<feature type="binding site" evidence="12">
    <location>
        <position position="57"/>
    </location>
    <ligand>
        <name>ATP</name>
        <dbReference type="ChEBI" id="CHEBI:30616"/>
    </ligand>
</feature>
<dbReference type="Proteomes" id="UP000623215">
    <property type="component" value="Unassembled WGS sequence"/>
</dbReference>
<dbReference type="EC" id="2.7.7.72" evidence="12"/>
<feature type="domain" description="Polymerase nucleotidyl transferase" evidence="13">
    <location>
        <begin position="45"/>
        <end position="147"/>
    </location>
</feature>
<organism evidence="16 17">
    <name type="scientific">Methanothermococcus okinawensis</name>
    <dbReference type="NCBI Taxonomy" id="155863"/>
    <lineage>
        <taxon>Archaea</taxon>
        <taxon>Methanobacteriati</taxon>
        <taxon>Methanobacteriota</taxon>
        <taxon>Methanomada group</taxon>
        <taxon>Methanococci</taxon>
        <taxon>Methanococcales</taxon>
        <taxon>Methanococcaceae</taxon>
        <taxon>Methanothermococcus</taxon>
    </lineage>
</organism>
<feature type="binding site" evidence="12">
    <location>
        <position position="57"/>
    </location>
    <ligand>
        <name>CTP</name>
        <dbReference type="ChEBI" id="CHEBI:37563"/>
    </ligand>
</feature>
<name>A0A833EDQ0_9EURY</name>
<keyword evidence="7 12" id="KW-0067">ATP-binding</keyword>
<dbReference type="InterPro" id="IPR048833">
    <property type="entry name" value="CAA_C"/>
</dbReference>
<dbReference type="Gene3D" id="1.10.1410.30">
    <property type="entry name" value="CCA tRNA nucleotidyltransferase, domain 2"/>
    <property type="match status" value="1"/>
</dbReference>
<dbReference type="InterPro" id="IPR042090">
    <property type="entry name" value="CCA_tRNA_nucleotrans_2"/>
</dbReference>
<comment type="cofactor">
    <cofactor evidence="12">
        <name>Mg(2+)</name>
        <dbReference type="ChEBI" id="CHEBI:18420"/>
    </cofactor>
</comment>
<dbReference type="InterPro" id="IPR008229">
    <property type="entry name" value="CCA-adding_arc"/>
</dbReference>
<keyword evidence="5 12" id="KW-0547">Nucleotide-binding</keyword>
<feature type="domain" description="CCA-adding enzyme C-terminal" evidence="15">
    <location>
        <begin position="309"/>
        <end position="412"/>
    </location>
</feature>
<evidence type="ECO:0000256" key="5">
    <source>
        <dbReference type="ARBA" id="ARBA00022741"/>
    </source>
</evidence>
<dbReference type="GO" id="GO:0000049">
    <property type="term" value="F:tRNA binding"/>
    <property type="evidence" value="ECO:0007669"/>
    <property type="project" value="UniProtKB-UniRule"/>
</dbReference>
<dbReference type="EMBL" id="DQVW01000104">
    <property type="protein sequence ID" value="HIQ32887.1"/>
    <property type="molecule type" value="Genomic_DNA"/>
</dbReference>
<dbReference type="NCBIfam" id="TIGR03671">
    <property type="entry name" value="cca_archaeal"/>
    <property type="match status" value="1"/>
</dbReference>
<dbReference type="Pfam" id="PF01909">
    <property type="entry name" value="NTP_transf_2"/>
    <property type="match status" value="1"/>
</dbReference>
<dbReference type="Gene3D" id="3.30.70.590">
    <property type="entry name" value="Poly(A) polymerase predicted RNA binding domain"/>
    <property type="match status" value="1"/>
</dbReference>
<dbReference type="CDD" id="cd05400">
    <property type="entry name" value="NT_2-5OAS_ClassI-CCAase"/>
    <property type="match status" value="1"/>
</dbReference>
<dbReference type="Pfam" id="PF09249">
    <property type="entry name" value="tRNA_NucTransf2"/>
    <property type="match status" value="1"/>
</dbReference>
<dbReference type="GO" id="GO:0005524">
    <property type="term" value="F:ATP binding"/>
    <property type="evidence" value="ECO:0007669"/>
    <property type="project" value="UniProtKB-UniRule"/>
</dbReference>
<dbReference type="GO" id="GO:0001680">
    <property type="term" value="P:tRNA 3'-terminal CCA addition"/>
    <property type="evidence" value="ECO:0007669"/>
    <property type="project" value="UniProtKB-UniRule"/>
</dbReference>
<dbReference type="InterPro" id="IPR011068">
    <property type="entry name" value="NuclTrfase_I-like_C"/>
</dbReference>
<dbReference type="AlphaFoldDB" id="A0A833EDQ0"/>
<evidence type="ECO:0000256" key="6">
    <source>
        <dbReference type="ARBA" id="ARBA00022800"/>
    </source>
</evidence>
<dbReference type="SUPFAM" id="SSF81631">
    <property type="entry name" value="PAP/OAS1 substrate-binding domain"/>
    <property type="match status" value="1"/>
</dbReference>
<gene>
    <name evidence="12" type="primary">cca</name>
    <name evidence="16" type="ORF">EYH55_05360</name>
</gene>
<evidence type="ECO:0000259" key="14">
    <source>
        <dbReference type="Pfam" id="PF09249"/>
    </source>
</evidence>
<dbReference type="HAMAP" id="MF_01264">
    <property type="entry name" value="CCA_arch"/>
    <property type="match status" value="1"/>
</dbReference>
<keyword evidence="2 12" id="KW-0819">tRNA processing</keyword>
<evidence type="ECO:0000313" key="16">
    <source>
        <dbReference type="EMBL" id="HIQ32887.1"/>
    </source>
</evidence>
<evidence type="ECO:0000256" key="4">
    <source>
        <dbReference type="ARBA" id="ARBA00022723"/>
    </source>
</evidence>
<comment type="function">
    <text evidence="12">Catalyzes the addition and repair of the essential 3'-terminal CCA sequence in tRNAs without using a nucleic acid template. Adds these three nucleotides in the order of C, C, and A to the tRNA nucleotide-73, using CTP and ATP as substrates and producing inorganic pyrophosphate. tRNA 3'-terminal CCA addition is required both for tRNA processing and repair. Also involved in tRNA surveillance by mediating tandem CCA addition to generate a CCACCA at the 3' terminus of unstable tRNAs. While stable tRNAs receive only 3'-terminal CCA, unstable tRNAs are marked with CCACCA and rapidly degraded.</text>
</comment>
<comment type="subunit">
    <text evidence="12">Homodimer.</text>
</comment>
<sequence length="454" mass="53919">MEDIKDILREVLEDIVPRDWEKEKLKRLSRRIIEELYSLIQEEGLEDLVEDIVQVGSTARDTHLRNDYDIDIFVRFKKGVEREVLKETILKVGRRAIENLGGNSWVEYAEHPYVSGRIGRYEIDIVPCYKIGWNEGIISAVDRTPLHNEFVKRVLKSKPLHNDIRLLKKFLKGIGIYGSDLKTKGFSGYLCELLVIHYGSFINTLKNAQRWKIGEKIVLDEIFEIYGIDRDYKFPEFDHPLVVYDPVDLKRNVAAALSRENFCKFIFYSRQFLENPSREYFYNYHRKVAERLSHRDRGALLTLRIDRDSSIVDDIIYPQMEKLQRSINKLLIENDFQILNCEVYANEEACYLSWEFLVWELPNVKVKVGPPVFNRRTGDFVKKHPRYFIRDCRVCAYVERRYRDVYQLFEDIVSGKLKNRIKHPKYVSPLNGRIYRDIFVDRYMSIVKYQNKGV</sequence>
<feature type="binding site" evidence="12">
    <location>
        <position position="168"/>
    </location>
    <ligand>
        <name>ATP</name>
        <dbReference type="ChEBI" id="CHEBI:30616"/>
    </ligand>
</feature>
<evidence type="ECO:0000256" key="1">
    <source>
        <dbReference type="ARBA" id="ARBA00022679"/>
    </source>
</evidence>
<feature type="binding site" evidence="12">
    <location>
        <position position="177"/>
    </location>
    <ligand>
        <name>ATP</name>
        <dbReference type="ChEBI" id="CHEBI:30616"/>
    </ligand>
</feature>
<dbReference type="PANTHER" id="PTHR39643">
    <property type="entry name" value="CCA-ADDING ENZYME"/>
    <property type="match status" value="1"/>
</dbReference>
<evidence type="ECO:0000259" key="15">
    <source>
        <dbReference type="Pfam" id="PF21133"/>
    </source>
</evidence>
<evidence type="ECO:0000256" key="3">
    <source>
        <dbReference type="ARBA" id="ARBA00022695"/>
    </source>
</evidence>
<feature type="binding site" evidence="12">
    <location>
        <position position="147"/>
    </location>
    <ligand>
        <name>ATP</name>
        <dbReference type="ChEBI" id="CHEBI:30616"/>
    </ligand>
</feature>
<comment type="catalytic activity">
    <reaction evidence="12">
        <text>a tRNA with a 3' CCA end + 2 CTP + ATP = a tRNA with a 3' CCACCA end + 3 diphosphate</text>
        <dbReference type="Rhea" id="RHEA:76235"/>
        <dbReference type="Rhea" id="RHEA-COMP:10468"/>
        <dbReference type="Rhea" id="RHEA-COMP:18655"/>
        <dbReference type="ChEBI" id="CHEBI:30616"/>
        <dbReference type="ChEBI" id="CHEBI:33019"/>
        <dbReference type="ChEBI" id="CHEBI:37563"/>
        <dbReference type="ChEBI" id="CHEBI:83071"/>
        <dbReference type="ChEBI" id="CHEBI:195187"/>
    </reaction>
</comment>
<keyword evidence="9 12" id="KW-0694">RNA-binding</keyword>
<feature type="binding site" evidence="12">
    <location>
        <position position="124"/>
    </location>
    <ligand>
        <name>Mg(2+)</name>
        <dbReference type="ChEBI" id="CHEBI:18420"/>
    </ligand>
</feature>
<dbReference type="InterPro" id="IPR043519">
    <property type="entry name" value="NT_sf"/>
</dbReference>
<dbReference type="Gene3D" id="3.30.460.10">
    <property type="entry name" value="Beta Polymerase, domain 2"/>
    <property type="match status" value="1"/>
</dbReference>
<feature type="binding site" evidence="12">
    <location>
        <position position="147"/>
    </location>
    <ligand>
        <name>CTP</name>
        <dbReference type="ChEBI" id="CHEBI:37563"/>
    </ligand>
</feature>
<dbReference type="GO" id="GO:0000287">
    <property type="term" value="F:magnesium ion binding"/>
    <property type="evidence" value="ECO:0007669"/>
    <property type="project" value="UniProtKB-UniRule"/>
</dbReference>
<dbReference type="PANTHER" id="PTHR39643:SF1">
    <property type="entry name" value="CCA-ADDING ENZYME"/>
    <property type="match status" value="1"/>
</dbReference>
<dbReference type="GO" id="GO:0042245">
    <property type="term" value="P:RNA repair"/>
    <property type="evidence" value="ECO:0007669"/>
    <property type="project" value="UniProtKB-KW"/>
</dbReference>
<evidence type="ECO:0000256" key="10">
    <source>
        <dbReference type="ARBA" id="ARBA00047518"/>
    </source>
</evidence>
<keyword evidence="4 12" id="KW-0479">Metal-binding</keyword>
<feature type="binding site" evidence="12">
    <location>
        <position position="71"/>
    </location>
    <ligand>
        <name>Mg(2+)</name>
        <dbReference type="ChEBI" id="CHEBI:18420"/>
    </ligand>
</feature>
<accession>A0A833EDQ0</accession>
<comment type="miscellaneous">
    <text evidence="12">A single active site specifically recognizes both ATP and CTP and is responsible for their addition.</text>
</comment>
<evidence type="ECO:0000256" key="7">
    <source>
        <dbReference type="ARBA" id="ARBA00022840"/>
    </source>
</evidence>
<evidence type="ECO:0000256" key="8">
    <source>
        <dbReference type="ARBA" id="ARBA00022842"/>
    </source>
</evidence>
<dbReference type="GO" id="GO:0004810">
    <property type="term" value="F:CCA tRNA nucleotidyltransferase activity"/>
    <property type="evidence" value="ECO:0007669"/>
    <property type="project" value="UniProtKB-UniRule"/>
</dbReference>
<evidence type="ECO:0000256" key="2">
    <source>
        <dbReference type="ARBA" id="ARBA00022694"/>
    </source>
</evidence>
<keyword evidence="6 12" id="KW-0692">RNA repair</keyword>
<comment type="catalytic activity">
    <reaction evidence="10">
        <text>O-(5'-adenylyl)-L-tyrosyl-[protein] + ATP = O-[5'-(adenylyl-(5'-&gt;3')-adenylyl)]-L-tyrosyl-[protein] + diphosphate</text>
        <dbReference type="Rhea" id="RHEA:66528"/>
        <dbReference type="Rhea" id="RHEA-COMP:13846"/>
        <dbReference type="Rhea" id="RHEA-COMP:17046"/>
        <dbReference type="ChEBI" id="CHEBI:30616"/>
        <dbReference type="ChEBI" id="CHEBI:33019"/>
        <dbReference type="ChEBI" id="CHEBI:83624"/>
        <dbReference type="ChEBI" id="CHEBI:167160"/>
    </reaction>
</comment>
<comment type="similarity">
    <text evidence="12">Belongs to the tRNA nucleotidyltransferase/poly(A) polymerase family. Archaeal CCA-adding enzyme subfamily.</text>
</comment>
<dbReference type="Pfam" id="PF21133">
    <property type="entry name" value="CAA_C"/>
    <property type="match status" value="1"/>
</dbReference>
<evidence type="ECO:0000256" key="11">
    <source>
        <dbReference type="ARBA" id="ARBA00048696"/>
    </source>
</evidence>
<keyword evidence="3 12" id="KW-0548">Nucleotidyltransferase</keyword>
<keyword evidence="1 12" id="KW-0808">Transferase</keyword>
<dbReference type="SUPFAM" id="SSF81301">
    <property type="entry name" value="Nucleotidyltransferase"/>
    <property type="match status" value="1"/>
</dbReference>
<evidence type="ECO:0000256" key="12">
    <source>
        <dbReference type="HAMAP-Rule" id="MF_01264"/>
    </source>
</evidence>
<feature type="binding site" evidence="12">
    <location>
        <position position="177"/>
    </location>
    <ligand>
        <name>CTP</name>
        <dbReference type="ChEBI" id="CHEBI:37563"/>
    </ligand>
</feature>